<dbReference type="GeneID" id="14406163"/>
<dbReference type="SUPFAM" id="SSF50475">
    <property type="entry name" value="FMN-binding split barrel"/>
    <property type="match status" value="1"/>
</dbReference>
<dbReference type="AlphaFoldDB" id="L0L0F3"/>
<proteinExistence type="predicted"/>
<dbReference type="EMBL" id="CP003362">
    <property type="protein sequence ID" value="AGB49843.1"/>
    <property type="molecule type" value="Genomic_DNA"/>
</dbReference>
<sequence>MHEHEKEIEDLIGSIMAAELLAVLATKAPEYPYTNLVAFAATEDLKRLLFVTTRSTRKYLYLISDNRASLLIDNRSNSFIDFRDAVAINATGRVREADRENYSRLGDIYLRKHPYLRGFFSSDSSALMCMDVEKYIIVRDFQNVVELDM</sequence>
<organism evidence="2 3">
    <name type="scientific">Methanomethylovorans hollandica (strain DSM 15978 / NBRC 107637 / DMS1)</name>
    <dbReference type="NCBI Taxonomy" id="867904"/>
    <lineage>
        <taxon>Archaea</taxon>
        <taxon>Methanobacteriati</taxon>
        <taxon>Methanobacteriota</taxon>
        <taxon>Stenosarchaea group</taxon>
        <taxon>Methanomicrobia</taxon>
        <taxon>Methanosarcinales</taxon>
        <taxon>Methanosarcinaceae</taxon>
        <taxon>Methanomethylovorans</taxon>
    </lineage>
</organism>
<name>L0L0F3_METHD</name>
<dbReference type="STRING" id="867904.Metho_1650"/>
<dbReference type="Proteomes" id="UP000010866">
    <property type="component" value="Chromosome"/>
</dbReference>
<evidence type="ECO:0000259" key="1">
    <source>
        <dbReference type="Pfam" id="PF01243"/>
    </source>
</evidence>
<evidence type="ECO:0000313" key="3">
    <source>
        <dbReference type="Proteomes" id="UP000010866"/>
    </source>
</evidence>
<gene>
    <name evidence="2" type="ordered locus">Metho_1650</name>
</gene>
<keyword evidence="3" id="KW-1185">Reference proteome</keyword>
<accession>L0L0F3</accession>
<dbReference type="InterPro" id="IPR011576">
    <property type="entry name" value="Pyridox_Oxase_N"/>
</dbReference>
<dbReference type="InterPro" id="IPR012349">
    <property type="entry name" value="Split_barrel_FMN-bd"/>
</dbReference>
<dbReference type="OrthoDB" id="121393at2157"/>
<dbReference type="Pfam" id="PF01243">
    <property type="entry name" value="PNPOx_N"/>
    <property type="match status" value="1"/>
</dbReference>
<feature type="domain" description="Pyridoxamine 5'-phosphate oxidase N-terminal" evidence="1">
    <location>
        <begin position="16"/>
        <end position="113"/>
    </location>
</feature>
<dbReference type="KEGG" id="mhz:Metho_1650"/>
<dbReference type="HOGENOM" id="CLU_123705_0_0_2"/>
<protein>
    <submittedName>
        <fullName evidence="2">Pyridoxamine 5''-phosphate oxidase</fullName>
    </submittedName>
</protein>
<dbReference type="RefSeq" id="WP_015325008.1">
    <property type="nucleotide sequence ID" value="NC_019977.1"/>
</dbReference>
<evidence type="ECO:0000313" key="2">
    <source>
        <dbReference type="EMBL" id="AGB49843.1"/>
    </source>
</evidence>
<reference evidence="3" key="1">
    <citation type="submission" date="2012-02" db="EMBL/GenBank/DDBJ databases">
        <title>Complete sequence of chromosome of Methanomethylovorans hollandica DSM 15978.</title>
        <authorList>
            <person name="Lucas S."/>
            <person name="Copeland A."/>
            <person name="Lapidus A."/>
            <person name="Glavina del Rio T."/>
            <person name="Dalin E."/>
            <person name="Tice H."/>
            <person name="Bruce D."/>
            <person name="Goodwin L."/>
            <person name="Pitluck S."/>
            <person name="Peters L."/>
            <person name="Mikhailova N."/>
            <person name="Held B."/>
            <person name="Kyrpides N."/>
            <person name="Mavromatis K."/>
            <person name="Ivanova N."/>
            <person name="Brettin T."/>
            <person name="Detter J.C."/>
            <person name="Han C."/>
            <person name="Larimer F."/>
            <person name="Land M."/>
            <person name="Hauser L."/>
            <person name="Markowitz V."/>
            <person name="Cheng J.-F."/>
            <person name="Hugenholtz P."/>
            <person name="Woyke T."/>
            <person name="Wu D."/>
            <person name="Spring S."/>
            <person name="Schroeder M."/>
            <person name="Brambilla E."/>
            <person name="Klenk H.-P."/>
            <person name="Eisen J.A."/>
        </authorList>
    </citation>
    <scope>NUCLEOTIDE SEQUENCE [LARGE SCALE GENOMIC DNA]</scope>
    <source>
        <strain evidence="3">DSM 15978 / NBRC 107637 / DMS1</strain>
    </source>
</reference>
<dbReference type="Gene3D" id="2.30.110.10">
    <property type="entry name" value="Electron Transport, Fmn-binding Protein, Chain A"/>
    <property type="match status" value="1"/>
</dbReference>